<sequence length="217" mass="23999">MFKVDIEGLDGVVGRLNTLTPKLRKQIYRKAARQLIKSAKARIDRQTDLDGQPFKPRADGSKEPILKGKRGGRPGIRKLLTVLEATDSEATVGWKNAFFGNLAAKHQFGFSEPTRQRKRKKAVDYSAPASRQQAKELIEAGYKKRRARGGRQTPSIRWITENLTTGQAGLILRVLRGPKASTGVTTVPARSFLGVTPDDLRDLEGLLNQLINEVLSA</sequence>
<evidence type="ECO:0000256" key="1">
    <source>
        <dbReference type="SAM" id="MobiDB-lite"/>
    </source>
</evidence>
<reference evidence="2 3" key="1">
    <citation type="submission" date="2022-07" db="EMBL/GenBank/DDBJ databases">
        <title>Methylomonas rivi sp. nov., Methylomonas rosea sp. nov., Methylomonas aureus sp. nov. and Methylomonas subterranea sp. nov., four novel methanotrophs isolated from a freshwater creek and the deep terrestrial subsurface.</title>
        <authorList>
            <person name="Abin C."/>
            <person name="Sankaranarayanan K."/>
            <person name="Garner C."/>
            <person name="Sindelar R."/>
            <person name="Kotary K."/>
            <person name="Garner R."/>
            <person name="Barclay S."/>
            <person name="Lawson P."/>
            <person name="Krumholz L."/>
        </authorList>
    </citation>
    <scope>NUCLEOTIDE SEQUENCE [LARGE SCALE GENOMIC DNA]</scope>
    <source>
        <strain evidence="2 3">SURF-2</strain>
    </source>
</reference>
<feature type="compositionally biased region" description="Basic and acidic residues" evidence="1">
    <location>
        <begin position="56"/>
        <end position="66"/>
    </location>
</feature>
<evidence type="ECO:0000313" key="3">
    <source>
        <dbReference type="Proteomes" id="UP001524499"/>
    </source>
</evidence>
<feature type="region of interest" description="Disordered" evidence="1">
    <location>
        <begin position="43"/>
        <end position="72"/>
    </location>
</feature>
<dbReference type="Pfam" id="PF05069">
    <property type="entry name" value="Phage_tail_S"/>
    <property type="match status" value="1"/>
</dbReference>
<organism evidence="2 3">
    <name type="scientific">Methylomonas subterranea</name>
    <dbReference type="NCBI Taxonomy" id="2952225"/>
    <lineage>
        <taxon>Bacteria</taxon>
        <taxon>Pseudomonadati</taxon>
        <taxon>Pseudomonadota</taxon>
        <taxon>Gammaproteobacteria</taxon>
        <taxon>Methylococcales</taxon>
        <taxon>Methylococcaceae</taxon>
        <taxon>Methylomonas</taxon>
    </lineage>
</organism>
<protein>
    <submittedName>
        <fullName evidence="2">Phage virion morphogenesis protein</fullName>
    </submittedName>
</protein>
<keyword evidence="3" id="KW-1185">Reference proteome</keyword>
<dbReference type="EMBL" id="JANIBJ010000031">
    <property type="protein sequence ID" value="MCQ8105524.1"/>
    <property type="molecule type" value="Genomic_DNA"/>
</dbReference>
<proteinExistence type="predicted"/>
<name>A0ABT1TJ77_9GAMM</name>
<evidence type="ECO:0000313" key="2">
    <source>
        <dbReference type="EMBL" id="MCQ8105524.1"/>
    </source>
</evidence>
<gene>
    <name evidence="2" type="ORF">NP590_15540</name>
</gene>
<accession>A0ABT1TJ77</accession>
<dbReference type="InterPro" id="IPR006522">
    <property type="entry name" value="Phage_virion_morphogenesis"/>
</dbReference>
<dbReference type="RefSeq" id="WP_256603530.1">
    <property type="nucleotide sequence ID" value="NZ_JANIBJ010000031.1"/>
</dbReference>
<comment type="caution">
    <text evidence="2">The sequence shown here is derived from an EMBL/GenBank/DDBJ whole genome shotgun (WGS) entry which is preliminary data.</text>
</comment>
<dbReference type="Proteomes" id="UP001524499">
    <property type="component" value="Unassembled WGS sequence"/>
</dbReference>